<dbReference type="InterPro" id="IPR008201">
    <property type="entry name" value="HepT-like"/>
</dbReference>
<dbReference type="GO" id="GO:0110001">
    <property type="term" value="C:toxin-antitoxin complex"/>
    <property type="evidence" value="ECO:0007669"/>
    <property type="project" value="InterPro"/>
</dbReference>
<organism evidence="5 6">
    <name type="scientific">Campylobacter ureolyticus RIGS 9880</name>
    <dbReference type="NCBI Taxonomy" id="1032069"/>
    <lineage>
        <taxon>Bacteria</taxon>
        <taxon>Pseudomonadati</taxon>
        <taxon>Campylobacterota</taxon>
        <taxon>Epsilonproteobacteria</taxon>
        <taxon>Campylobacterales</taxon>
        <taxon>Campylobacteraceae</taxon>
        <taxon>Campylobacter</taxon>
    </lineage>
</organism>
<keyword evidence="2" id="KW-0540">Nuclease</keyword>
<evidence type="ECO:0000256" key="3">
    <source>
        <dbReference type="ARBA" id="ARBA00022801"/>
    </source>
</evidence>
<dbReference type="KEGG" id="cure:CUREO_1610"/>
<evidence type="ECO:0000313" key="5">
    <source>
        <dbReference type="EMBL" id="AKT91416.1"/>
    </source>
</evidence>
<evidence type="ECO:0000256" key="2">
    <source>
        <dbReference type="ARBA" id="ARBA00022722"/>
    </source>
</evidence>
<sequence>MSNKVIRRLKLAIEKIDQINEICKTKGISEALEDELLTKPAIMKHFDVIHQQFKKIEEEGKKEALNGLKEKDLKGIRDIRNFSSHDYDNINKNIVKDAIEKELPSLKEDLQKIVKEKEKTICKDLEKKIDYLNKKQNILISQAKRDLINSIKKQYAELQKNGIDLDKSYVEKFKKISKDNLIERSR</sequence>
<proteinExistence type="predicted"/>
<keyword evidence="1" id="KW-1277">Toxin-antitoxin system</keyword>
<dbReference type="GO" id="GO:0004540">
    <property type="term" value="F:RNA nuclease activity"/>
    <property type="evidence" value="ECO:0007669"/>
    <property type="project" value="InterPro"/>
</dbReference>
<dbReference type="AlphaFoldDB" id="A0AAU8U2H0"/>
<evidence type="ECO:0000256" key="4">
    <source>
        <dbReference type="SAM" id="Coils"/>
    </source>
</evidence>
<evidence type="ECO:0008006" key="7">
    <source>
        <dbReference type="Google" id="ProtNLM"/>
    </source>
</evidence>
<reference evidence="5 6" key="1">
    <citation type="journal article" date="2015" name="Genome Announc.">
        <title>Complete Genome Sequence of the Campylobacter ureolyticus Clinical Isolate RIGS 9880.</title>
        <authorList>
            <person name="Miller W.G."/>
            <person name="Yee E."/>
            <person name="On S.L."/>
            <person name="Andersen L.P."/>
            <person name="Bono J.L."/>
        </authorList>
    </citation>
    <scope>NUCLEOTIDE SEQUENCE [LARGE SCALE GENOMIC DNA]</scope>
    <source>
        <strain evidence="5 6">RIGS 9880</strain>
    </source>
</reference>
<accession>A0AAU8U2H0</accession>
<evidence type="ECO:0000256" key="1">
    <source>
        <dbReference type="ARBA" id="ARBA00022649"/>
    </source>
</evidence>
<dbReference type="EMBL" id="CP012195">
    <property type="protein sequence ID" value="AKT91416.1"/>
    <property type="molecule type" value="Genomic_DNA"/>
</dbReference>
<dbReference type="Pfam" id="PF01934">
    <property type="entry name" value="HepT-like"/>
    <property type="match status" value="1"/>
</dbReference>
<keyword evidence="3" id="KW-0378">Hydrolase</keyword>
<gene>
    <name evidence="5" type="ORF">CUREO_1610</name>
</gene>
<name>A0AAU8U2H0_9BACT</name>
<protein>
    <recommendedName>
        <fullName evidence="7">DUF86 domain-containing protein</fullName>
    </recommendedName>
</protein>
<feature type="coiled-coil region" evidence="4">
    <location>
        <begin position="96"/>
        <end position="161"/>
    </location>
</feature>
<keyword evidence="4" id="KW-0175">Coiled coil</keyword>
<dbReference type="RefSeq" id="WP_050335885.1">
    <property type="nucleotide sequence ID" value="NZ_CP012195.1"/>
</dbReference>
<dbReference type="Proteomes" id="UP000063971">
    <property type="component" value="Chromosome"/>
</dbReference>
<evidence type="ECO:0000313" key="6">
    <source>
        <dbReference type="Proteomes" id="UP000063971"/>
    </source>
</evidence>
<dbReference type="GO" id="GO:0016787">
    <property type="term" value="F:hydrolase activity"/>
    <property type="evidence" value="ECO:0007669"/>
    <property type="project" value="UniProtKB-KW"/>
</dbReference>